<dbReference type="EMBL" id="CP094529">
    <property type="protein sequence ID" value="UOE36911.1"/>
    <property type="molecule type" value="Genomic_DNA"/>
</dbReference>
<dbReference type="Gene3D" id="1.25.40.10">
    <property type="entry name" value="Tetratricopeptide repeat domain"/>
    <property type="match status" value="1"/>
</dbReference>
<dbReference type="Proteomes" id="UP000831068">
    <property type="component" value="Chromosome"/>
</dbReference>
<proteinExistence type="predicted"/>
<gene>
    <name evidence="2" type="ORF">MTP08_07480</name>
</gene>
<dbReference type="RefSeq" id="WP_243575429.1">
    <property type="nucleotide sequence ID" value="NZ_CP094529.1"/>
</dbReference>
<feature type="chain" id="PRO_5047114942" description="Tetratricopeptide repeat-containing protein" evidence="1">
    <location>
        <begin position="19"/>
        <end position="290"/>
    </location>
</feature>
<dbReference type="SUPFAM" id="SSF48452">
    <property type="entry name" value="TPR-like"/>
    <property type="match status" value="1"/>
</dbReference>
<reference evidence="2 3" key="1">
    <citation type="submission" date="2022-03" db="EMBL/GenBank/DDBJ databases">
        <title>Chryseobacterium sp. isolated from the Andong Sikhe.</title>
        <authorList>
            <person name="Won M."/>
            <person name="Kim S.-J."/>
            <person name="Kwon S.-W."/>
        </authorList>
    </citation>
    <scope>NUCLEOTIDE SEQUENCE [LARGE SCALE GENOMIC DNA]</scope>
    <source>
        <strain evidence="2 3">ADR-1</strain>
    </source>
</reference>
<keyword evidence="1" id="KW-0732">Signal</keyword>
<organism evidence="2 3">
    <name type="scientific">Chryseobacterium oryzae</name>
    <dbReference type="NCBI Taxonomy" id="2929799"/>
    <lineage>
        <taxon>Bacteria</taxon>
        <taxon>Pseudomonadati</taxon>
        <taxon>Bacteroidota</taxon>
        <taxon>Flavobacteriia</taxon>
        <taxon>Flavobacteriales</taxon>
        <taxon>Weeksellaceae</taxon>
        <taxon>Chryseobacterium group</taxon>
        <taxon>Chryseobacterium</taxon>
    </lineage>
</organism>
<feature type="signal peptide" evidence="1">
    <location>
        <begin position="1"/>
        <end position="18"/>
    </location>
</feature>
<name>A0ABY4BG03_9FLAO</name>
<sequence>MKKTFPALLIFLSSIVFSQKFSDLKFDTTVPDAENHYIVLPIKEGDKKFSMGFMYFDESAGYTLEYLGDFHEEAGLLKYKPREEAQTSYMKVRINNLGFKSAVVPNDFLKKFNLPLQPNWLKIYLSSAPENEKALKRASTMNGANFPQLALPKLLELYKNNFRTESLYFELAFSYNALGKFAEAEQICNEAIKNNKTNDFVFKEYIYSLIHQNKIKEADAFLTKNKSAYKDEDSKIESMVNMVALGAKNNDLIIAEKWLKELKSLPNVGRYQKNINQLEDLIKDKKSKIQ</sequence>
<evidence type="ECO:0000256" key="1">
    <source>
        <dbReference type="SAM" id="SignalP"/>
    </source>
</evidence>
<dbReference type="InterPro" id="IPR011990">
    <property type="entry name" value="TPR-like_helical_dom_sf"/>
</dbReference>
<evidence type="ECO:0000313" key="3">
    <source>
        <dbReference type="Proteomes" id="UP000831068"/>
    </source>
</evidence>
<dbReference type="SMART" id="SM00028">
    <property type="entry name" value="TPR"/>
    <property type="match status" value="1"/>
</dbReference>
<evidence type="ECO:0008006" key="4">
    <source>
        <dbReference type="Google" id="ProtNLM"/>
    </source>
</evidence>
<evidence type="ECO:0000313" key="2">
    <source>
        <dbReference type="EMBL" id="UOE36911.1"/>
    </source>
</evidence>
<accession>A0ABY4BG03</accession>
<protein>
    <recommendedName>
        <fullName evidence="4">Tetratricopeptide repeat-containing protein</fullName>
    </recommendedName>
</protein>
<keyword evidence="3" id="KW-1185">Reference proteome</keyword>
<dbReference type="InterPro" id="IPR019734">
    <property type="entry name" value="TPR_rpt"/>
</dbReference>